<evidence type="ECO:0000313" key="2">
    <source>
        <dbReference type="EMBL" id="ARO14197.1"/>
    </source>
</evidence>
<dbReference type="AlphaFoldDB" id="A0A1W6NYU6"/>
<name>A0A1W6NYU6_9RHOB</name>
<dbReference type="Proteomes" id="UP000242447">
    <property type="component" value="Chromosome"/>
</dbReference>
<reference evidence="2 3" key="1">
    <citation type="submission" date="2017-02" db="EMBL/GenBank/DDBJ databases">
        <title>Ketogulonicigenium robustum SPU B003 Genome sequencing and assembly.</title>
        <authorList>
            <person name="Li Y."/>
            <person name="Liu L."/>
            <person name="Wang C."/>
            <person name="Zhang M."/>
            <person name="Zhang T."/>
            <person name="Zhang Y."/>
        </authorList>
    </citation>
    <scope>NUCLEOTIDE SEQUENCE [LARGE SCALE GENOMIC DNA]</scope>
    <source>
        <strain evidence="2 3">SPU_B003</strain>
    </source>
</reference>
<dbReference type="STRING" id="92947.BVG79_00845"/>
<dbReference type="RefSeq" id="WP_085785783.1">
    <property type="nucleotide sequence ID" value="NZ_CP019937.1"/>
</dbReference>
<keyword evidence="1" id="KW-0732">Signal</keyword>
<proteinExistence type="predicted"/>
<dbReference type="OrthoDB" id="7929427at2"/>
<evidence type="ECO:0008006" key="4">
    <source>
        <dbReference type="Google" id="ProtNLM"/>
    </source>
</evidence>
<gene>
    <name evidence="2" type="ORF">BVG79_00845</name>
</gene>
<sequence>MGAYRGRYILALGLWLAASAAVAEGTRANGAPLSAIDWLSESVTPAPRAARPPAPPVTGVTTPEITVQPLDGPSPDVVGLLPSDVTGLPTTLWSSSPEPDVVAALRATPVPSLPALQEMLIQLMLAEAAPPAGAAPAGNLFLARVDKLLQMGALDPAQSLIEASDVARPEVFRRWFDTSLLTGTEDFACTRLNAMPAIAPTLATRVFCLARAGDWPAAALILNGALSLGAVTPAEEQLLTLFLDPELAEEEELLLPPPATMTPLDFRMREAIGEAIPTATLPRAFANADLRSMIAWRYQLEAAERLSRAGAVSENALVGFYTLHVPAASGGVWDRAAAVQDFDFALKSGGTDAALNALPALMEAARSAKVEVPLARFYQDVLTQADVLRAGNAAAFAMGLLSPAYEAVAAAAGNPDSHDALLVAIARGQLTEATPTDGWADNNFVAPIQAAFTQGEMTSPARDLIAAGRLGEGLLSAISAAEDSLTGDPATLGPALSALRSVGLEDVARRIALQVLLLDRAG</sequence>
<organism evidence="2 3">
    <name type="scientific">Ketogulonicigenium robustum</name>
    <dbReference type="NCBI Taxonomy" id="92947"/>
    <lineage>
        <taxon>Bacteria</taxon>
        <taxon>Pseudomonadati</taxon>
        <taxon>Pseudomonadota</taxon>
        <taxon>Alphaproteobacteria</taxon>
        <taxon>Rhodobacterales</taxon>
        <taxon>Roseobacteraceae</taxon>
        <taxon>Ketogulonicigenium</taxon>
    </lineage>
</organism>
<dbReference type="KEGG" id="kro:BVG79_00845"/>
<protein>
    <recommendedName>
        <fullName evidence="4">Antifreeze glycopeptide polyprotein</fullName>
    </recommendedName>
</protein>
<feature type="signal peptide" evidence="1">
    <location>
        <begin position="1"/>
        <end position="23"/>
    </location>
</feature>
<dbReference type="EMBL" id="CP019937">
    <property type="protein sequence ID" value="ARO14197.1"/>
    <property type="molecule type" value="Genomic_DNA"/>
</dbReference>
<accession>A0A1W6NYU6</accession>
<evidence type="ECO:0000313" key="3">
    <source>
        <dbReference type="Proteomes" id="UP000242447"/>
    </source>
</evidence>
<keyword evidence="3" id="KW-1185">Reference proteome</keyword>
<evidence type="ECO:0000256" key="1">
    <source>
        <dbReference type="SAM" id="SignalP"/>
    </source>
</evidence>
<feature type="chain" id="PRO_5010864214" description="Antifreeze glycopeptide polyprotein" evidence="1">
    <location>
        <begin position="24"/>
        <end position="522"/>
    </location>
</feature>